<evidence type="ECO:0000313" key="2">
    <source>
        <dbReference type="Proteomes" id="UP001595457"/>
    </source>
</evidence>
<evidence type="ECO:0000313" key="1">
    <source>
        <dbReference type="EMBL" id="MFC2973129.1"/>
    </source>
</evidence>
<dbReference type="Proteomes" id="UP001595457">
    <property type="component" value="Unassembled WGS sequence"/>
</dbReference>
<dbReference type="NCBIfam" id="NF040717">
    <property type="entry name" value="BcsR_only"/>
    <property type="match status" value="1"/>
</dbReference>
<keyword evidence="2" id="KW-1185">Reference proteome</keyword>
<sequence length="67" mass="7299">MRNDEPGTSESDIDALRQRLGLNGLDYLDLSVRLELEQAIARWPLLAELAPRAALPSGAASREEVPA</sequence>
<protein>
    <submittedName>
        <fullName evidence="1">Cellulose biosynthesis protein BcsR</fullName>
    </submittedName>
</protein>
<dbReference type="InterPro" id="IPR024487">
    <property type="entry name" value="CBP_BcsR"/>
</dbReference>
<dbReference type="RefSeq" id="WP_377814795.1">
    <property type="nucleotide sequence ID" value="NZ_JBHRSJ010000029.1"/>
</dbReference>
<proteinExistence type="predicted"/>
<name>A0ABV7AUB7_9GAMM</name>
<accession>A0ABV7AUB7</accession>
<dbReference type="EMBL" id="JBHRSJ010000029">
    <property type="protein sequence ID" value="MFC2973129.1"/>
    <property type="molecule type" value="Genomic_DNA"/>
</dbReference>
<comment type="caution">
    <text evidence="1">The sequence shown here is derived from an EMBL/GenBank/DDBJ whole genome shotgun (WGS) entry which is preliminary data.</text>
</comment>
<gene>
    <name evidence="1" type="primary">bcsR</name>
    <name evidence="1" type="ORF">ACFOJE_13010</name>
</gene>
<dbReference type="Pfam" id="PF10945">
    <property type="entry name" value="CBP_BcsR"/>
    <property type="match status" value="1"/>
</dbReference>
<organism evidence="1 2">
    <name type="scientific">Azotobacter bryophylli</name>
    <dbReference type="NCBI Taxonomy" id="1986537"/>
    <lineage>
        <taxon>Bacteria</taxon>
        <taxon>Pseudomonadati</taxon>
        <taxon>Pseudomonadota</taxon>
        <taxon>Gammaproteobacteria</taxon>
        <taxon>Pseudomonadales</taxon>
        <taxon>Pseudomonadaceae</taxon>
        <taxon>Azotobacter</taxon>
    </lineage>
</organism>
<reference evidence="2" key="1">
    <citation type="journal article" date="2019" name="Int. J. Syst. Evol. Microbiol.">
        <title>The Global Catalogue of Microorganisms (GCM) 10K type strain sequencing project: providing services to taxonomists for standard genome sequencing and annotation.</title>
        <authorList>
            <consortium name="The Broad Institute Genomics Platform"/>
            <consortium name="The Broad Institute Genome Sequencing Center for Infectious Disease"/>
            <person name="Wu L."/>
            <person name="Ma J."/>
        </authorList>
    </citation>
    <scope>NUCLEOTIDE SEQUENCE [LARGE SCALE GENOMIC DNA]</scope>
    <source>
        <strain evidence="2">KCTC 62195</strain>
    </source>
</reference>